<keyword evidence="2" id="KW-0812">Transmembrane</keyword>
<keyword evidence="4" id="KW-1185">Reference proteome</keyword>
<feature type="region of interest" description="Disordered" evidence="1">
    <location>
        <begin position="127"/>
        <end position="156"/>
    </location>
</feature>
<feature type="compositionally biased region" description="Basic and acidic residues" evidence="1">
    <location>
        <begin position="132"/>
        <end position="156"/>
    </location>
</feature>
<evidence type="ECO:0000256" key="2">
    <source>
        <dbReference type="SAM" id="Phobius"/>
    </source>
</evidence>
<dbReference type="Proteomes" id="UP001432027">
    <property type="component" value="Unassembled WGS sequence"/>
</dbReference>
<dbReference type="EMBL" id="BTSX01000002">
    <property type="protein sequence ID" value="GMS84890.1"/>
    <property type="molecule type" value="Genomic_DNA"/>
</dbReference>
<feature type="transmembrane region" description="Helical" evidence="2">
    <location>
        <begin position="166"/>
        <end position="188"/>
    </location>
</feature>
<organism evidence="3 4">
    <name type="scientific">Pristionchus entomophagus</name>
    <dbReference type="NCBI Taxonomy" id="358040"/>
    <lineage>
        <taxon>Eukaryota</taxon>
        <taxon>Metazoa</taxon>
        <taxon>Ecdysozoa</taxon>
        <taxon>Nematoda</taxon>
        <taxon>Chromadorea</taxon>
        <taxon>Rhabditida</taxon>
        <taxon>Rhabditina</taxon>
        <taxon>Diplogasteromorpha</taxon>
        <taxon>Diplogasteroidea</taxon>
        <taxon>Neodiplogasteridae</taxon>
        <taxon>Pristionchus</taxon>
    </lineage>
</organism>
<protein>
    <submittedName>
        <fullName evidence="3">Uncharacterized protein</fullName>
    </submittedName>
</protein>
<dbReference type="AlphaFoldDB" id="A0AAV5SPF1"/>
<keyword evidence="2" id="KW-0472">Membrane</keyword>
<comment type="caution">
    <text evidence="3">The sequence shown here is derived from an EMBL/GenBank/DDBJ whole genome shotgun (WGS) entry which is preliminary data.</text>
</comment>
<sequence length="271" mass="30867">SSHLKATIESTEVSVCHKTEEQADSHDYKHKEDKGRILVMLSEGEKQVPFCEGVKFVTVVGIYRIIAENGMEGGWHGHLHAVQLPRLECDMGMAIGEWPHNVNESLEIGILLESSILLHQRRFPKGTENMTEPEKEVAKEKFKDAEQKDAEDEIGKPVKEPPKLEYLWLITLVPIVLVIIAGISYYRYKQKRNQLLARKTYIKVVYKADASVGDVQWHESSQSATDEDKSNSSKKISKSTNGSKKTKKESRSVKEYFDDYFVSESRCIHTN</sequence>
<proteinExistence type="predicted"/>
<keyword evidence="2" id="KW-1133">Transmembrane helix</keyword>
<evidence type="ECO:0000256" key="1">
    <source>
        <dbReference type="SAM" id="MobiDB-lite"/>
    </source>
</evidence>
<gene>
    <name evidence="3" type="ORF">PENTCL1PPCAC_7065</name>
</gene>
<evidence type="ECO:0000313" key="3">
    <source>
        <dbReference type="EMBL" id="GMS84890.1"/>
    </source>
</evidence>
<reference evidence="3" key="1">
    <citation type="submission" date="2023-10" db="EMBL/GenBank/DDBJ databases">
        <title>Genome assembly of Pristionchus species.</title>
        <authorList>
            <person name="Yoshida K."/>
            <person name="Sommer R.J."/>
        </authorList>
    </citation>
    <scope>NUCLEOTIDE SEQUENCE</scope>
    <source>
        <strain evidence="3">RS0144</strain>
    </source>
</reference>
<feature type="non-terminal residue" evidence="3">
    <location>
        <position position="1"/>
    </location>
</feature>
<accession>A0AAV5SPF1</accession>
<evidence type="ECO:0000313" key="4">
    <source>
        <dbReference type="Proteomes" id="UP001432027"/>
    </source>
</evidence>
<name>A0AAV5SPF1_9BILA</name>
<feature type="region of interest" description="Disordered" evidence="1">
    <location>
        <begin position="217"/>
        <end position="252"/>
    </location>
</feature>